<feature type="domain" description="RING-type" evidence="18">
    <location>
        <begin position="1145"/>
        <end position="1366"/>
    </location>
</feature>
<dbReference type="Gene3D" id="3.40.50.300">
    <property type="entry name" value="P-loop containing nucleotide triphosphate hydrolases"/>
    <property type="match status" value="1"/>
</dbReference>
<evidence type="ECO:0000256" key="11">
    <source>
        <dbReference type="ARBA" id="ARBA00023134"/>
    </source>
</evidence>
<dbReference type="PROSITE" id="PS50853">
    <property type="entry name" value="FN3"/>
    <property type="match status" value="1"/>
</dbReference>
<evidence type="ECO:0000313" key="21">
    <source>
        <dbReference type="Proteomes" id="UP001152797"/>
    </source>
</evidence>
<keyword evidence="6" id="KW-0547">Nucleotide-binding</keyword>
<evidence type="ECO:0000256" key="3">
    <source>
        <dbReference type="ARBA" id="ARBA00022679"/>
    </source>
</evidence>
<reference evidence="20" key="2">
    <citation type="submission" date="2024-04" db="EMBL/GenBank/DDBJ databases">
        <authorList>
            <person name="Chen Y."/>
            <person name="Shah S."/>
            <person name="Dougan E. K."/>
            <person name="Thang M."/>
            <person name="Chan C."/>
        </authorList>
    </citation>
    <scope>NUCLEOTIDE SEQUENCE [LARGE SCALE GENOMIC DNA]</scope>
</reference>
<dbReference type="Gene3D" id="3.30.40.10">
    <property type="entry name" value="Zinc/RING finger domain, C3HC4 (zinc finger)"/>
    <property type="match status" value="1"/>
</dbReference>
<evidence type="ECO:0000259" key="16">
    <source>
        <dbReference type="PROSITE" id="PS50853"/>
    </source>
</evidence>
<accession>A0A9P1CUK6</accession>
<evidence type="ECO:0000259" key="18">
    <source>
        <dbReference type="PROSITE" id="PS51873"/>
    </source>
</evidence>
<dbReference type="InterPro" id="IPR027417">
    <property type="entry name" value="P-loop_NTPase"/>
</dbReference>
<dbReference type="PROSITE" id="PS50089">
    <property type="entry name" value="ZF_RING_2"/>
    <property type="match status" value="1"/>
</dbReference>
<dbReference type="InterPro" id="IPR006073">
    <property type="entry name" value="GTP-bd"/>
</dbReference>
<evidence type="ECO:0000259" key="17">
    <source>
        <dbReference type="PROSITE" id="PS51706"/>
    </source>
</evidence>
<evidence type="ECO:0000256" key="13">
    <source>
        <dbReference type="SAM" id="MobiDB-lite"/>
    </source>
</evidence>
<dbReference type="EMBL" id="CAMXCT030002502">
    <property type="protein sequence ID" value="CAL4785876.1"/>
    <property type="molecule type" value="Genomic_DNA"/>
</dbReference>
<dbReference type="EMBL" id="CAMXCT020002502">
    <property type="protein sequence ID" value="CAL1151939.1"/>
    <property type="molecule type" value="Genomic_DNA"/>
</dbReference>
<dbReference type="InterPro" id="IPR001623">
    <property type="entry name" value="DnaJ_domain"/>
</dbReference>
<name>A0A9P1CUK6_9DINO</name>
<feature type="domain" description="J" evidence="14">
    <location>
        <begin position="138"/>
        <end position="260"/>
    </location>
</feature>
<evidence type="ECO:0000256" key="10">
    <source>
        <dbReference type="ARBA" id="ARBA00022842"/>
    </source>
</evidence>
<keyword evidence="8" id="KW-0833">Ubl conjugation pathway</keyword>
<dbReference type="Gene3D" id="1.20.120.1750">
    <property type="match status" value="1"/>
</dbReference>
<dbReference type="InterPro" id="IPR013083">
    <property type="entry name" value="Znf_RING/FYVE/PHD"/>
</dbReference>
<dbReference type="InterPro" id="IPR001841">
    <property type="entry name" value="Znf_RING"/>
</dbReference>
<protein>
    <recommendedName>
        <fullName evidence="2">RBR-type E3 ubiquitin transferase</fullName>
        <ecNumber evidence="2">2.3.2.31</ecNumber>
    </recommendedName>
</protein>
<dbReference type="CDD" id="cd20335">
    <property type="entry name" value="BRcat_RBR"/>
    <property type="match status" value="1"/>
</dbReference>
<comment type="catalytic activity">
    <reaction evidence="1">
        <text>[E2 ubiquitin-conjugating enzyme]-S-ubiquitinyl-L-cysteine + [acceptor protein]-L-lysine = [E2 ubiquitin-conjugating enzyme]-L-cysteine + [acceptor protein]-N(6)-ubiquitinyl-L-lysine.</text>
        <dbReference type="EC" id="2.3.2.31"/>
    </reaction>
</comment>
<dbReference type="Pfam" id="PF00097">
    <property type="entry name" value="zf-C3HC4"/>
    <property type="match status" value="1"/>
</dbReference>
<dbReference type="InterPro" id="IPR036116">
    <property type="entry name" value="FN3_sf"/>
</dbReference>
<feature type="domain" description="RING-type" evidence="15">
    <location>
        <begin position="1149"/>
        <end position="1197"/>
    </location>
</feature>
<dbReference type="GO" id="GO:0061630">
    <property type="term" value="F:ubiquitin protein ligase activity"/>
    <property type="evidence" value="ECO:0007669"/>
    <property type="project" value="UniProtKB-EC"/>
</dbReference>
<dbReference type="OrthoDB" id="422495at2759"/>
<dbReference type="InterPro" id="IPR003961">
    <property type="entry name" value="FN3_dom"/>
</dbReference>
<dbReference type="InterPro" id="IPR018957">
    <property type="entry name" value="Znf_C3HC4_RING-type"/>
</dbReference>
<dbReference type="GO" id="GO:0008270">
    <property type="term" value="F:zinc ion binding"/>
    <property type="evidence" value="ECO:0007669"/>
    <property type="project" value="UniProtKB-KW"/>
</dbReference>
<dbReference type="InterPro" id="IPR044066">
    <property type="entry name" value="TRIAD_supradom"/>
</dbReference>
<dbReference type="SUPFAM" id="SSF52540">
    <property type="entry name" value="P-loop containing nucleoside triphosphate hydrolases"/>
    <property type="match status" value="1"/>
</dbReference>
<dbReference type="SMART" id="SM00647">
    <property type="entry name" value="IBR"/>
    <property type="match status" value="1"/>
</dbReference>
<dbReference type="Gene3D" id="1.10.287.110">
    <property type="entry name" value="DnaJ domain"/>
    <property type="match status" value="1"/>
</dbReference>
<feature type="domain" description="EngB-type G" evidence="17">
    <location>
        <begin position="350"/>
        <end position="537"/>
    </location>
</feature>
<keyword evidence="10" id="KW-0460">Magnesium</keyword>
<dbReference type="PROSITE" id="PS51706">
    <property type="entry name" value="G_ENGB"/>
    <property type="match status" value="1"/>
</dbReference>
<comment type="caution">
    <text evidence="19">The sequence shown here is derived from an EMBL/GenBank/DDBJ whole genome shotgun (WGS) entry which is preliminary data.</text>
</comment>
<evidence type="ECO:0000313" key="19">
    <source>
        <dbReference type="EMBL" id="CAI3998564.1"/>
    </source>
</evidence>
<evidence type="ECO:0000256" key="1">
    <source>
        <dbReference type="ARBA" id="ARBA00001798"/>
    </source>
</evidence>
<evidence type="ECO:0000256" key="7">
    <source>
        <dbReference type="ARBA" id="ARBA00022771"/>
    </source>
</evidence>
<dbReference type="PROSITE" id="PS50076">
    <property type="entry name" value="DNAJ_2"/>
    <property type="match status" value="1"/>
</dbReference>
<dbReference type="GO" id="GO:0005525">
    <property type="term" value="F:GTP binding"/>
    <property type="evidence" value="ECO:0007669"/>
    <property type="project" value="UniProtKB-KW"/>
</dbReference>
<dbReference type="Pfam" id="PF01485">
    <property type="entry name" value="IBR"/>
    <property type="match status" value="1"/>
</dbReference>
<dbReference type="SMART" id="SM00184">
    <property type="entry name" value="RING"/>
    <property type="match status" value="1"/>
</dbReference>
<organism evidence="19">
    <name type="scientific">Cladocopium goreaui</name>
    <dbReference type="NCBI Taxonomy" id="2562237"/>
    <lineage>
        <taxon>Eukaryota</taxon>
        <taxon>Sar</taxon>
        <taxon>Alveolata</taxon>
        <taxon>Dinophyceae</taxon>
        <taxon>Suessiales</taxon>
        <taxon>Symbiodiniaceae</taxon>
        <taxon>Cladocopium</taxon>
    </lineage>
</organism>
<dbReference type="InterPro" id="IPR017907">
    <property type="entry name" value="Znf_RING_CS"/>
</dbReference>
<feature type="domain" description="Fibronectin type-III" evidence="16">
    <location>
        <begin position="1385"/>
        <end position="1483"/>
    </location>
</feature>
<evidence type="ECO:0000256" key="8">
    <source>
        <dbReference type="ARBA" id="ARBA00022786"/>
    </source>
</evidence>
<keyword evidence="5" id="KW-0677">Repeat</keyword>
<evidence type="ECO:0000259" key="15">
    <source>
        <dbReference type="PROSITE" id="PS50089"/>
    </source>
</evidence>
<dbReference type="InterPro" id="IPR031127">
    <property type="entry name" value="E3_UB_ligase_RBR"/>
</dbReference>
<dbReference type="GO" id="GO:0016567">
    <property type="term" value="P:protein ubiquitination"/>
    <property type="evidence" value="ECO:0007669"/>
    <property type="project" value="InterPro"/>
</dbReference>
<dbReference type="InterPro" id="IPR002867">
    <property type="entry name" value="IBR_dom"/>
</dbReference>
<evidence type="ECO:0000256" key="6">
    <source>
        <dbReference type="ARBA" id="ARBA00022741"/>
    </source>
</evidence>
<evidence type="ECO:0000256" key="9">
    <source>
        <dbReference type="ARBA" id="ARBA00022833"/>
    </source>
</evidence>
<dbReference type="SUPFAM" id="SSF49265">
    <property type="entry name" value="Fibronectin type III"/>
    <property type="match status" value="1"/>
</dbReference>
<keyword evidence="3" id="KW-0808">Transferase</keyword>
<dbReference type="InterPro" id="IPR030393">
    <property type="entry name" value="G_ENGB_dom"/>
</dbReference>
<feature type="compositionally biased region" description="Basic and acidic residues" evidence="13">
    <location>
        <begin position="1484"/>
        <end position="1494"/>
    </location>
</feature>
<dbReference type="SUPFAM" id="SSF57850">
    <property type="entry name" value="RING/U-box"/>
    <property type="match status" value="2"/>
</dbReference>
<keyword evidence="7 12" id="KW-0863">Zinc-finger</keyword>
<dbReference type="Pfam" id="PF01926">
    <property type="entry name" value="MMR_HSR1"/>
    <property type="match status" value="1"/>
</dbReference>
<dbReference type="PANTHER" id="PTHR11685">
    <property type="entry name" value="RBR FAMILY RING FINGER AND IBR DOMAIN-CONTAINING"/>
    <property type="match status" value="1"/>
</dbReference>
<keyword evidence="4" id="KW-0479">Metal-binding</keyword>
<evidence type="ECO:0000313" key="20">
    <source>
        <dbReference type="EMBL" id="CAL1151939.1"/>
    </source>
</evidence>
<dbReference type="PROSITE" id="PS00518">
    <property type="entry name" value="ZF_RING_1"/>
    <property type="match status" value="1"/>
</dbReference>
<dbReference type="PROSITE" id="PS51873">
    <property type="entry name" value="TRIAD"/>
    <property type="match status" value="1"/>
</dbReference>
<proteinExistence type="predicted"/>
<keyword evidence="11" id="KW-0342">GTP-binding</keyword>
<evidence type="ECO:0000256" key="2">
    <source>
        <dbReference type="ARBA" id="ARBA00012251"/>
    </source>
</evidence>
<dbReference type="EC" id="2.3.2.31" evidence="2"/>
<evidence type="ECO:0000256" key="4">
    <source>
        <dbReference type="ARBA" id="ARBA00022723"/>
    </source>
</evidence>
<evidence type="ECO:0000256" key="5">
    <source>
        <dbReference type="ARBA" id="ARBA00022737"/>
    </source>
</evidence>
<sequence length="1504" mass="170323">MEHQFALERSATELRCDQKCVSLIRKKKVEIGCRTGSWCPVWQVWRPCGGLSLDHPELQDLQRGKADPVESEDRDQLEADELENDEEGEILYFGGVSQERKEPEETEAMQIASRINEALALRRVAQSQPVETGPVDTAWYDELGVLPNATSEQIRLKYLEIAETVEEDLAYLLEQGEGGSYQAQLEARDDEEDDEYSWTRWEDEGEDAITLQPKSDIMEAPEEGGPEEEAEILAQEFYRVSNLYQILSVPSLRKIYDEGGVEGLAMRVPALSKGLLEPERVLKMAQGIKTPTKQRESLLLRREPRIQTFRRYQGKNSIRQVLRRITDCIRVWCFKSSESLKFRRNTIYEELPEVAVFGRVNSGKSAMLQHLFSATSPRKNGHFSISQRPGKTKGIQVYCMNRRFTVADMPGYGQAALQTEEAAAVHEKWNGQWKNVIKDYLNTTHWLRAAIYVHEISKDVVKEDLETIQMLRKMKIPILLVFTKDDKALKEFRRRVFPEKRHLSYGSSSLQLLCYGGCGHGWNVEKEKEEVKEVPEEAVMRPDLGFDPEETFNENYAEACDLLQHILSVPPMGEKFTAAVSGLHSLANILDRLFQAWADEKEKFSQIKEDSDAFLKSFGTSDSALRKLLAHAGFQRQVTESSKSVWYFDRQDPEIRLRGLTVRLCLQRFSELQRLRGTHRWAQSNNSAVVPSADASLYELLELYKGPDAEGERPSIRERNLEAEVRAKIQERRAEAQLSGLTLHEGLASAARRLAQRQRVGERQGKSQMTKLRSSDVRELLAKMPLPPGFTAAQLYFRSTELPSIFGLTSSTGSGATPMGGKNDEKDKDKAADILAREAVGYWAVRQAQDVAWPSASLCGVGAALDYTVNRGFVVALLIGFEGATVEEASTSQRSAMQSLRRRQAAAKEAASKAQPSATFGARVRTLGAPTADAVLNRKCASCIGLWTGRTLTTQRDEVGTMMLGLVATEQREDAMDALKTELPDIFWDYRDKYIPKPRSFFGRKAAIKKSRTYPDEDVVYTEEELEEEEALWTYGEIAEKRELRALRAERKARGESITLEDKVDDIKGPTLSPKERLKRWEDMLEEARRMETGQKLWRIRMQTLFRCLPQRFAKLQRPQMKGRTEKCPQNISAASLRDAPESSEAKRCPVCLESDGVQVVLPCQHALCGECLVNYVESLVNQGKVAAEQVACPLPECRHPVPSNVLQAHLEGHDGEKLFQRLLDFQAQRFEPEDGERLLNCPTPNCVKMLVPLSLVEQRADVNCPQCRQSFCAACTQPSHLESCEEAELKRMDPAIRELMKKQSWKRCPVCRHLCERESGCNFMTCPSEQCKGETYFCYLCGELLASSDHAAHYEGFEGAIGLRGPFGSVCMNKREPDSSLPSQPLPPRLSVVRGEEEGSIALRITFSDHRSEPPTIYYRIWLAVAGSKEVRRLSAPARYPYYDAPKSLPKYIRYQATVMPVNVNGEGPVSEPSEVVHFHPRELNRSQDKEAPMPRNKRWVTK</sequence>
<keyword evidence="21" id="KW-1185">Reference proteome</keyword>
<keyword evidence="9" id="KW-0862">Zinc</keyword>
<reference evidence="19" key="1">
    <citation type="submission" date="2022-10" db="EMBL/GenBank/DDBJ databases">
        <authorList>
            <person name="Chen Y."/>
            <person name="Dougan E. K."/>
            <person name="Chan C."/>
            <person name="Rhodes N."/>
            <person name="Thang M."/>
        </authorList>
    </citation>
    <scope>NUCLEOTIDE SEQUENCE</scope>
</reference>
<dbReference type="InterPro" id="IPR036869">
    <property type="entry name" value="J_dom_sf"/>
</dbReference>
<gene>
    <name evidence="19" type="ORF">C1SCF055_LOCUS24850</name>
</gene>
<evidence type="ECO:0000256" key="12">
    <source>
        <dbReference type="PROSITE-ProRule" id="PRU00175"/>
    </source>
</evidence>
<evidence type="ECO:0000259" key="14">
    <source>
        <dbReference type="PROSITE" id="PS50076"/>
    </source>
</evidence>
<feature type="region of interest" description="Disordered" evidence="13">
    <location>
        <begin position="1484"/>
        <end position="1504"/>
    </location>
</feature>
<dbReference type="EMBL" id="CAMXCT010002502">
    <property type="protein sequence ID" value="CAI3998564.1"/>
    <property type="molecule type" value="Genomic_DNA"/>
</dbReference>
<dbReference type="Proteomes" id="UP001152797">
    <property type="component" value="Unassembled WGS sequence"/>
</dbReference>